<reference evidence="2 3" key="1">
    <citation type="submission" date="2016-07" db="EMBL/GenBank/DDBJ databases">
        <title>Complete genome sequence of Bradyrhizobium icense LMTR 13T, a potential inoculant strain isolated from lima bean (Phaseolus lunatus) in Peru.</title>
        <authorList>
            <person name="Ormeno-Orrillo E."/>
            <person name="Duran D."/>
            <person name="Rogel M.A."/>
            <person name="Rey L."/>
            <person name="Imperial J."/>
            <person name="Ruiz-Argueso T."/>
            <person name="Martinez-Romero E."/>
        </authorList>
    </citation>
    <scope>NUCLEOTIDE SEQUENCE [LARGE SCALE GENOMIC DNA]</scope>
    <source>
        <strain evidence="2 3">LMTR 13</strain>
    </source>
</reference>
<feature type="signal peptide" evidence="1">
    <location>
        <begin position="1"/>
        <end position="24"/>
    </location>
</feature>
<dbReference type="AlphaFoldDB" id="A0A1B1U989"/>
<evidence type="ECO:0000256" key="1">
    <source>
        <dbReference type="SAM" id="SignalP"/>
    </source>
</evidence>
<protein>
    <submittedName>
        <fullName evidence="2">Uncharacterized protein</fullName>
    </submittedName>
</protein>
<dbReference type="EMBL" id="CP016428">
    <property type="protein sequence ID" value="ANV99347.1"/>
    <property type="molecule type" value="Genomic_DNA"/>
</dbReference>
<gene>
    <name evidence="2" type="ORF">LMTR13_03300</name>
</gene>
<organism evidence="2 3">
    <name type="scientific">Bradyrhizobium icense</name>
    <dbReference type="NCBI Taxonomy" id="1274631"/>
    <lineage>
        <taxon>Bacteria</taxon>
        <taxon>Pseudomonadati</taxon>
        <taxon>Pseudomonadota</taxon>
        <taxon>Alphaproteobacteria</taxon>
        <taxon>Hyphomicrobiales</taxon>
        <taxon>Nitrobacteraceae</taxon>
        <taxon>Bradyrhizobium</taxon>
    </lineage>
</organism>
<evidence type="ECO:0000313" key="3">
    <source>
        <dbReference type="Proteomes" id="UP000092839"/>
    </source>
</evidence>
<dbReference type="Proteomes" id="UP000092839">
    <property type="component" value="Chromosome"/>
</dbReference>
<keyword evidence="3" id="KW-1185">Reference proteome</keyword>
<dbReference type="KEGG" id="bic:LMTR13_03300"/>
<name>A0A1B1U989_9BRAD</name>
<sequence length="346" mass="37576">MGQLFLPHASIVCATLFSVTSAAAVECDPAKILVQDTALAAVNQSLAVQQSQSKESRAASSRSSSGSFIVPDVFNVSETQKAAFNSALIEKFNLDLKASDKRWFASGVLSKNAVQAYSDCLRSSDQHVFLIPSDNIMTSENVTMRLELRSFVTSEKIPASVEIQGATFASPPSKFDMEPGGAKIFPIKRSLDDPFTFIAHVGAKGAAEINIPARSPVKFRQELRFSREVTYSKSGNCLNCYDPKPVCVELDNRDDAVIVPGSMIWEDIQHNVWGGKQVFSPGMYTPQKACLNGQQSLGAQEASIHVCGYLTVAVIAKVPLGQQESSFAKKPDYLNDACKRGQIPKR</sequence>
<feature type="chain" id="PRO_5008530248" evidence="1">
    <location>
        <begin position="25"/>
        <end position="346"/>
    </location>
</feature>
<accession>A0A1B1U989</accession>
<evidence type="ECO:0000313" key="2">
    <source>
        <dbReference type="EMBL" id="ANV99347.1"/>
    </source>
</evidence>
<proteinExistence type="predicted"/>
<keyword evidence="1" id="KW-0732">Signal</keyword>